<evidence type="ECO:0000313" key="4">
    <source>
        <dbReference type="Proteomes" id="UP000018817"/>
    </source>
</evidence>
<protein>
    <recommendedName>
        <fullName evidence="2">PiggyBac transposable element-derived protein domain-containing protein</fullName>
    </recommendedName>
</protein>
<feature type="compositionally biased region" description="Polar residues" evidence="1">
    <location>
        <begin position="128"/>
        <end position="137"/>
    </location>
</feature>
<accession>W2QNP4</accession>
<dbReference type="EMBL" id="KI669571">
    <property type="protein sequence ID" value="ETN14743.1"/>
    <property type="molecule type" value="Genomic_DNA"/>
</dbReference>
<dbReference type="InterPro" id="IPR029526">
    <property type="entry name" value="PGBD"/>
</dbReference>
<evidence type="ECO:0000313" key="3">
    <source>
        <dbReference type="EMBL" id="ETN14743.1"/>
    </source>
</evidence>
<feature type="compositionally biased region" description="Acidic residues" evidence="1">
    <location>
        <begin position="865"/>
        <end position="876"/>
    </location>
</feature>
<dbReference type="AlphaFoldDB" id="W2QNP4"/>
<evidence type="ECO:0000256" key="1">
    <source>
        <dbReference type="SAM" id="MobiDB-lite"/>
    </source>
</evidence>
<dbReference type="RefSeq" id="XP_008899422.1">
    <property type="nucleotide sequence ID" value="XM_008901174.1"/>
</dbReference>
<dbReference type="VEuPathDB" id="FungiDB:PPTG_07030"/>
<feature type="compositionally biased region" description="Acidic residues" evidence="1">
    <location>
        <begin position="236"/>
        <end position="245"/>
    </location>
</feature>
<dbReference type="PANTHER" id="PTHR46599:SF3">
    <property type="entry name" value="PIGGYBAC TRANSPOSABLE ELEMENT-DERIVED PROTEIN 4"/>
    <property type="match status" value="1"/>
</dbReference>
<dbReference type="PANTHER" id="PTHR46599">
    <property type="entry name" value="PIGGYBAC TRANSPOSABLE ELEMENT-DERIVED PROTEIN 4"/>
    <property type="match status" value="1"/>
</dbReference>
<feature type="domain" description="PiggyBac transposable element-derived protein" evidence="2">
    <location>
        <begin position="296"/>
        <end position="698"/>
    </location>
</feature>
<reference evidence="4" key="1">
    <citation type="submission" date="2011-12" db="EMBL/GenBank/DDBJ databases">
        <authorList>
            <consortium name="The Broad Institute Genome Sequencing Platform"/>
            <person name="Russ C."/>
            <person name="Tyler B."/>
            <person name="Panabieres F."/>
            <person name="Shan W."/>
            <person name="Tripathy S."/>
            <person name="Grunwald N."/>
            <person name="Machado M."/>
            <person name="Young S.K."/>
            <person name="Zeng Q."/>
            <person name="Gargeya S."/>
            <person name="Fitzgerald M."/>
            <person name="Haas B."/>
            <person name="Abouelleil A."/>
            <person name="Alvarado L."/>
            <person name="Arachchi H.M."/>
            <person name="Berlin A."/>
            <person name="Chapman S.B."/>
            <person name="Gearin G."/>
            <person name="Goldberg J."/>
            <person name="Griggs A."/>
            <person name="Gujja S."/>
            <person name="Hansen M."/>
            <person name="Heiman D."/>
            <person name="Howarth C."/>
            <person name="Larimer J."/>
            <person name="Lui A."/>
            <person name="MacDonald P.J.P."/>
            <person name="McCowen C."/>
            <person name="Montmayeur A."/>
            <person name="Murphy C."/>
            <person name="Neiman D."/>
            <person name="Pearson M."/>
            <person name="Priest M."/>
            <person name="Roberts A."/>
            <person name="Saif S."/>
            <person name="Shea T."/>
            <person name="Sisk P."/>
            <person name="Stolte C."/>
            <person name="Sykes S."/>
            <person name="Wortman J."/>
            <person name="Nusbaum C."/>
            <person name="Birren B."/>
        </authorList>
    </citation>
    <scope>NUCLEOTIDE SEQUENCE [LARGE SCALE GENOMIC DNA]</scope>
    <source>
        <strain evidence="4">INRA-310</strain>
    </source>
</reference>
<sequence>MMSFLSPLDDHAYVKPGVSGRLKSLRRGFDYFVGTEELTNYARQAGLQPIATAELPTTPSRPQNAVPDATELAVRVQTIPDAVPPAQAAPAPPRRARTAPDTVPPVAQAAPVPSLRERDTPDGVASGGQATADQSSRVHVVPEATELPARARAIQDGTEWMEEPDGDLDTLDAFDNDSFLDAMRREMLFGRTAADDVNLCGPGSVVEQGSDDEDDGALMSSDDGEESGYDSSEASSGEDEVEPTFETTEEELRELTASGWTTYDADHCGELQLSAAADYYDGPSGPTRSALAFADSPLGLFFYFLPKKLWIRIAEESNRYRSQLIPELAQRRREALLSQQLQDPRKSVPPLAEIEADLRRFKPIKPHEIVHVVGLLMARAIAPVRDGLAKHRATAEDSAVPRGTFSRYMKRARFEAITRFLHFNDNEMAEAAHDKAWKIRPVLQAVEKTFRRGYRLGRCISFDEGMVPNRSRFNPIKVYMKDKPSKWGTKFYLTCCAETAYCASVEVYCGKKREGKKEQNVGPKSVVRNITKVLRGQPYKRLVITDNYYSSIQPSIKLHNMGLYHVGTVRKARLGWCSDIEYSQKKKDQKNAKGSVSHCPFTQYPYLVALAWMDSKPVNMIATGCSTHQTTVNRREKDGSITVTPCPQLVVDYADGMSGVDVHDQLRLERYSLQKCVAFKKYYKQLFLGIVDMALVNGLIVHNIAKRQNDERSTPHASYLRRLHKDLLALRDIHFDSHPVAEDLVSGPVTRGDHALANTSNRYESDTQSKRRQYLCKVCSAHTSGKSFETSYFCPTCSDYFGGRVPLCPKVRRLEEGNTLSCAQIWHDVWNDGRNIPALPHQIRFRGKKRKRSETNNEESKENEGGGEENEESKEN</sequence>
<organism evidence="3 4">
    <name type="scientific">Phytophthora nicotianae (strain INRA-310)</name>
    <name type="common">Phytophthora parasitica</name>
    <dbReference type="NCBI Taxonomy" id="761204"/>
    <lineage>
        <taxon>Eukaryota</taxon>
        <taxon>Sar</taxon>
        <taxon>Stramenopiles</taxon>
        <taxon>Oomycota</taxon>
        <taxon>Peronosporomycetes</taxon>
        <taxon>Peronosporales</taxon>
        <taxon>Peronosporaceae</taxon>
        <taxon>Phytophthora</taxon>
    </lineage>
</organism>
<feature type="region of interest" description="Disordered" evidence="1">
    <location>
        <begin position="841"/>
        <end position="876"/>
    </location>
</feature>
<feature type="compositionally biased region" description="Low complexity" evidence="1">
    <location>
        <begin position="99"/>
        <end position="113"/>
    </location>
</feature>
<feature type="region of interest" description="Disordered" evidence="1">
    <location>
        <begin position="198"/>
        <end position="245"/>
    </location>
</feature>
<dbReference type="Proteomes" id="UP000018817">
    <property type="component" value="Unassembled WGS sequence"/>
</dbReference>
<proteinExistence type="predicted"/>
<gene>
    <name evidence="3" type="ORF">PPTG_07030</name>
</gene>
<feature type="compositionally biased region" description="Acidic residues" evidence="1">
    <location>
        <begin position="209"/>
        <end position="228"/>
    </location>
</feature>
<feature type="compositionally biased region" description="Basic and acidic residues" evidence="1">
    <location>
        <begin position="853"/>
        <end position="864"/>
    </location>
</feature>
<dbReference type="GeneID" id="20176952"/>
<name>W2QNP4_PHYN3</name>
<evidence type="ECO:0000259" key="2">
    <source>
        <dbReference type="Pfam" id="PF13843"/>
    </source>
</evidence>
<feature type="region of interest" description="Disordered" evidence="1">
    <location>
        <begin position="81"/>
        <end position="139"/>
    </location>
</feature>
<reference evidence="3 4" key="2">
    <citation type="submission" date="2013-11" db="EMBL/GenBank/DDBJ databases">
        <title>The Genome Sequence of Phytophthora parasitica INRA-310.</title>
        <authorList>
            <consortium name="The Broad Institute Genomics Platform"/>
            <person name="Russ C."/>
            <person name="Tyler B."/>
            <person name="Panabieres F."/>
            <person name="Shan W."/>
            <person name="Tripathy S."/>
            <person name="Grunwald N."/>
            <person name="Machado M."/>
            <person name="Johnson C.S."/>
            <person name="Arredondo F."/>
            <person name="Hong C."/>
            <person name="Coffey M."/>
            <person name="Young S.K."/>
            <person name="Zeng Q."/>
            <person name="Gargeya S."/>
            <person name="Fitzgerald M."/>
            <person name="Abouelleil A."/>
            <person name="Alvarado L."/>
            <person name="Chapman S.B."/>
            <person name="Gainer-Dewar J."/>
            <person name="Goldberg J."/>
            <person name="Griggs A."/>
            <person name="Gujja S."/>
            <person name="Hansen M."/>
            <person name="Howarth C."/>
            <person name="Imamovic A."/>
            <person name="Ireland A."/>
            <person name="Larimer J."/>
            <person name="McCowan C."/>
            <person name="Murphy C."/>
            <person name="Pearson M."/>
            <person name="Poon T.W."/>
            <person name="Priest M."/>
            <person name="Roberts A."/>
            <person name="Saif S."/>
            <person name="Shea T."/>
            <person name="Sykes S."/>
            <person name="Wortman J."/>
            <person name="Nusbaum C."/>
            <person name="Birren B."/>
        </authorList>
    </citation>
    <scope>NUCLEOTIDE SEQUENCE [LARGE SCALE GENOMIC DNA]</scope>
    <source>
        <strain evidence="3 4">INRA-310</strain>
    </source>
</reference>
<feature type="compositionally biased region" description="Basic residues" evidence="1">
    <location>
        <begin position="843"/>
        <end position="852"/>
    </location>
</feature>
<dbReference type="STRING" id="761204.W2QNP4"/>
<dbReference type="Pfam" id="PF13843">
    <property type="entry name" value="DDE_Tnp_1_7"/>
    <property type="match status" value="1"/>
</dbReference>